<feature type="compositionally biased region" description="Basic and acidic residues" evidence="1">
    <location>
        <begin position="101"/>
        <end position="124"/>
    </location>
</feature>
<evidence type="ECO:0000313" key="3">
    <source>
        <dbReference type="EMBL" id="KKN63601.1"/>
    </source>
</evidence>
<dbReference type="SMART" id="SM00507">
    <property type="entry name" value="HNHc"/>
    <property type="match status" value="1"/>
</dbReference>
<dbReference type="InterPro" id="IPR003615">
    <property type="entry name" value="HNH_nuc"/>
</dbReference>
<gene>
    <name evidence="3" type="ORF">LCGC14_0500500</name>
</gene>
<protein>
    <recommendedName>
        <fullName evidence="2">HNH nuclease domain-containing protein</fullName>
    </recommendedName>
</protein>
<dbReference type="Gene3D" id="1.10.30.50">
    <property type="match status" value="1"/>
</dbReference>
<evidence type="ECO:0000259" key="2">
    <source>
        <dbReference type="SMART" id="SM00507"/>
    </source>
</evidence>
<accession>A0A0F9UR20</accession>
<organism evidence="3">
    <name type="scientific">marine sediment metagenome</name>
    <dbReference type="NCBI Taxonomy" id="412755"/>
    <lineage>
        <taxon>unclassified sequences</taxon>
        <taxon>metagenomes</taxon>
        <taxon>ecological metagenomes</taxon>
    </lineage>
</organism>
<feature type="region of interest" description="Disordered" evidence="1">
    <location>
        <begin position="94"/>
        <end position="146"/>
    </location>
</feature>
<feature type="domain" description="HNH nuclease" evidence="2">
    <location>
        <begin position="180"/>
        <end position="229"/>
    </location>
</feature>
<dbReference type="InterPro" id="IPR029471">
    <property type="entry name" value="HNH_5"/>
</dbReference>
<dbReference type="EMBL" id="LAZR01000585">
    <property type="protein sequence ID" value="KKN63601.1"/>
    <property type="molecule type" value="Genomic_DNA"/>
</dbReference>
<name>A0A0F9UR20_9ZZZZ</name>
<dbReference type="Pfam" id="PF14279">
    <property type="entry name" value="HNH_5"/>
    <property type="match status" value="1"/>
</dbReference>
<evidence type="ECO:0000256" key="1">
    <source>
        <dbReference type="SAM" id="MobiDB-lite"/>
    </source>
</evidence>
<feature type="region of interest" description="Disordered" evidence="1">
    <location>
        <begin position="46"/>
        <end position="78"/>
    </location>
</feature>
<dbReference type="AlphaFoldDB" id="A0A0F9UR20"/>
<proteinExistence type="predicted"/>
<dbReference type="CDD" id="cd00085">
    <property type="entry name" value="HNHc"/>
    <property type="match status" value="1"/>
</dbReference>
<reference evidence="3" key="1">
    <citation type="journal article" date="2015" name="Nature">
        <title>Complex archaea that bridge the gap between prokaryotes and eukaryotes.</title>
        <authorList>
            <person name="Spang A."/>
            <person name="Saw J.H."/>
            <person name="Jorgensen S.L."/>
            <person name="Zaremba-Niedzwiedzka K."/>
            <person name="Martijn J."/>
            <person name="Lind A.E."/>
            <person name="van Eijk R."/>
            <person name="Schleper C."/>
            <person name="Guy L."/>
            <person name="Ettema T.J."/>
        </authorList>
    </citation>
    <scope>NUCLEOTIDE SEQUENCE</scope>
</reference>
<sequence>MALIGQDGHKRCSKCKTVKDRAAFGVSRACTDGLTCWCKSCKNAKGKERYHSGDGSREHKLKQASERRANDPGVREERAVKNAAWYAERKATDPAFMQTRQKRDQVWRKRHPESVKAKAQKQWEHISSSPERLAKNNKRQREYGRNRYANDPEYRQWHRDYYARRRATKRSNGGTYELEDWQTMCMLADNRCVACGKKRKLTVDHVLPIIMGGDSYLTNLQPLCDSCNKSKGPKHIDYRPARIHQWLDVLTD</sequence>
<comment type="caution">
    <text evidence="3">The sequence shown here is derived from an EMBL/GenBank/DDBJ whole genome shotgun (WGS) entry which is preliminary data.</text>
</comment>